<reference evidence="2" key="3">
    <citation type="submission" date="2020-12" db="UniProtKB">
        <authorList>
            <consortium name="EnsemblPlants"/>
        </authorList>
    </citation>
    <scope>IDENTIFICATION</scope>
</reference>
<reference evidence="1 3" key="1">
    <citation type="journal article" date="2008" name="Science">
        <title>The Physcomitrella genome reveals evolutionary insights into the conquest of land by plants.</title>
        <authorList>
            <person name="Rensing S."/>
            <person name="Lang D."/>
            <person name="Zimmer A."/>
            <person name="Terry A."/>
            <person name="Salamov A."/>
            <person name="Shapiro H."/>
            <person name="Nishiyama T."/>
            <person name="Perroud P.-F."/>
            <person name="Lindquist E."/>
            <person name="Kamisugi Y."/>
            <person name="Tanahashi T."/>
            <person name="Sakakibara K."/>
            <person name="Fujita T."/>
            <person name="Oishi K."/>
            <person name="Shin-I T."/>
            <person name="Kuroki Y."/>
            <person name="Toyoda A."/>
            <person name="Suzuki Y."/>
            <person name="Hashimoto A."/>
            <person name="Yamaguchi K."/>
            <person name="Sugano A."/>
            <person name="Kohara Y."/>
            <person name="Fujiyama A."/>
            <person name="Anterola A."/>
            <person name="Aoki S."/>
            <person name="Ashton N."/>
            <person name="Barbazuk W.B."/>
            <person name="Barker E."/>
            <person name="Bennetzen J."/>
            <person name="Bezanilla M."/>
            <person name="Blankenship R."/>
            <person name="Cho S.H."/>
            <person name="Dutcher S."/>
            <person name="Estelle M."/>
            <person name="Fawcett J.A."/>
            <person name="Gundlach H."/>
            <person name="Hanada K."/>
            <person name="Heyl A."/>
            <person name="Hicks K.A."/>
            <person name="Hugh J."/>
            <person name="Lohr M."/>
            <person name="Mayer K."/>
            <person name="Melkozernov A."/>
            <person name="Murata T."/>
            <person name="Nelson D."/>
            <person name="Pils B."/>
            <person name="Prigge M."/>
            <person name="Reiss B."/>
            <person name="Renner T."/>
            <person name="Rombauts S."/>
            <person name="Rushton P."/>
            <person name="Sanderfoot A."/>
            <person name="Schween G."/>
            <person name="Shiu S.-H."/>
            <person name="Stueber K."/>
            <person name="Theodoulou F.L."/>
            <person name="Tu H."/>
            <person name="Van de Peer Y."/>
            <person name="Verrier P.J."/>
            <person name="Waters E."/>
            <person name="Wood A."/>
            <person name="Yang L."/>
            <person name="Cove D."/>
            <person name="Cuming A."/>
            <person name="Hasebe M."/>
            <person name="Lucas S."/>
            <person name="Mishler D.B."/>
            <person name="Reski R."/>
            <person name="Grigoriev I."/>
            <person name="Quatrano R.S."/>
            <person name="Boore J.L."/>
        </authorList>
    </citation>
    <scope>NUCLEOTIDE SEQUENCE [LARGE SCALE GENOMIC DNA]</scope>
    <source>
        <strain evidence="2 3">cv. Gransden 2004</strain>
    </source>
</reference>
<proteinExistence type="predicted"/>
<sequence length="147" mass="16494">MLVVFRASHSAVGISVDRERASISSQYSISQAKLHGCRIRKVSGKLEEVKPKASSSVSHWEPRGQTKQSIPPPSLYAKTLRSDLAFCLVFSCGECNFAWGPGRRCGVNAIHQLKIKNTYVYACTYMQCFQSQITLLVEHKRTRITPF</sequence>
<reference evidence="1 3" key="2">
    <citation type="journal article" date="2018" name="Plant J.">
        <title>The Physcomitrella patens chromosome-scale assembly reveals moss genome structure and evolution.</title>
        <authorList>
            <person name="Lang D."/>
            <person name="Ullrich K.K."/>
            <person name="Murat F."/>
            <person name="Fuchs J."/>
            <person name="Jenkins J."/>
            <person name="Haas F.B."/>
            <person name="Piednoel M."/>
            <person name="Gundlach H."/>
            <person name="Van Bel M."/>
            <person name="Meyberg R."/>
            <person name="Vives C."/>
            <person name="Morata J."/>
            <person name="Symeonidi A."/>
            <person name="Hiss M."/>
            <person name="Muchero W."/>
            <person name="Kamisugi Y."/>
            <person name="Saleh O."/>
            <person name="Blanc G."/>
            <person name="Decker E.L."/>
            <person name="van Gessel N."/>
            <person name="Grimwood J."/>
            <person name="Hayes R.D."/>
            <person name="Graham S.W."/>
            <person name="Gunter L.E."/>
            <person name="McDaniel S.F."/>
            <person name="Hoernstein S.N.W."/>
            <person name="Larsson A."/>
            <person name="Li F.W."/>
            <person name="Perroud P.F."/>
            <person name="Phillips J."/>
            <person name="Ranjan P."/>
            <person name="Rokshar D.S."/>
            <person name="Rothfels C.J."/>
            <person name="Schneider L."/>
            <person name="Shu S."/>
            <person name="Stevenson D.W."/>
            <person name="Thummler F."/>
            <person name="Tillich M."/>
            <person name="Villarreal Aguilar J.C."/>
            <person name="Widiez T."/>
            <person name="Wong G.K."/>
            <person name="Wymore A."/>
            <person name="Zhang Y."/>
            <person name="Zimmer A.D."/>
            <person name="Quatrano R.S."/>
            <person name="Mayer K.F.X."/>
            <person name="Goodstein D."/>
            <person name="Casacuberta J.M."/>
            <person name="Vandepoele K."/>
            <person name="Reski R."/>
            <person name="Cuming A.C."/>
            <person name="Tuskan G.A."/>
            <person name="Maumus F."/>
            <person name="Salse J."/>
            <person name="Schmutz J."/>
            <person name="Rensing S.A."/>
        </authorList>
    </citation>
    <scope>NUCLEOTIDE SEQUENCE [LARGE SCALE GENOMIC DNA]</scope>
    <source>
        <strain evidence="2 3">cv. Gransden 2004</strain>
    </source>
</reference>
<dbReference type="InParanoid" id="A0A2K1IDP6"/>
<evidence type="ECO:0000313" key="3">
    <source>
        <dbReference type="Proteomes" id="UP000006727"/>
    </source>
</evidence>
<name>A0A2K1IDP6_PHYPA</name>
<dbReference type="Proteomes" id="UP000006727">
    <property type="component" value="Chromosome 25"/>
</dbReference>
<dbReference type="EnsemblPlants" id="Pp3c25_3420V3.1">
    <property type="protein sequence ID" value="PAC:32980146.CDS.1"/>
    <property type="gene ID" value="Pp3c25_3420"/>
</dbReference>
<dbReference type="AlphaFoldDB" id="A0A2K1IDP6"/>
<protein>
    <submittedName>
        <fullName evidence="1 2">Uncharacterized protein</fullName>
    </submittedName>
</protein>
<evidence type="ECO:0000313" key="2">
    <source>
        <dbReference type="EnsemblPlants" id="PAC:32980146.CDS.1"/>
    </source>
</evidence>
<gene>
    <name evidence="1" type="ORF">PHYPA_029545</name>
</gene>
<evidence type="ECO:0000313" key="1">
    <source>
        <dbReference type="EMBL" id="PNR27393.1"/>
    </source>
</evidence>
<accession>A0A2K1IDP6</accession>
<dbReference type="EMBL" id="ABEU02000025">
    <property type="protein sequence ID" value="PNR27393.1"/>
    <property type="molecule type" value="Genomic_DNA"/>
</dbReference>
<dbReference type="Gramene" id="Pp3c25_3420V3.1">
    <property type="protein sequence ID" value="PAC:32980146.CDS.1"/>
    <property type="gene ID" value="Pp3c25_3420"/>
</dbReference>
<organism evidence="1">
    <name type="scientific">Physcomitrium patens</name>
    <name type="common">Spreading-leaved earth moss</name>
    <name type="synonym">Physcomitrella patens</name>
    <dbReference type="NCBI Taxonomy" id="3218"/>
    <lineage>
        <taxon>Eukaryota</taxon>
        <taxon>Viridiplantae</taxon>
        <taxon>Streptophyta</taxon>
        <taxon>Embryophyta</taxon>
        <taxon>Bryophyta</taxon>
        <taxon>Bryophytina</taxon>
        <taxon>Bryopsida</taxon>
        <taxon>Funariidae</taxon>
        <taxon>Funariales</taxon>
        <taxon>Funariaceae</taxon>
        <taxon>Physcomitrium</taxon>
    </lineage>
</organism>
<keyword evidence="3" id="KW-1185">Reference proteome</keyword>